<evidence type="ECO:0000256" key="1">
    <source>
        <dbReference type="SAM" id="MobiDB-lite"/>
    </source>
</evidence>
<feature type="compositionally biased region" description="Gly residues" evidence="1">
    <location>
        <begin position="176"/>
        <end position="198"/>
    </location>
</feature>
<keyword evidence="3" id="KW-1185">Reference proteome</keyword>
<dbReference type="InterPro" id="IPR011989">
    <property type="entry name" value="ARM-like"/>
</dbReference>
<gene>
    <name evidence="2" type="ORF">ACFP2T_00645</name>
</gene>
<protein>
    <submittedName>
        <fullName evidence="2">HEAT repeat domain-containing protein</fullName>
    </submittedName>
</protein>
<organism evidence="2 3">
    <name type="scientific">Plantactinospora solaniradicis</name>
    <dbReference type="NCBI Taxonomy" id="1723736"/>
    <lineage>
        <taxon>Bacteria</taxon>
        <taxon>Bacillati</taxon>
        <taxon>Actinomycetota</taxon>
        <taxon>Actinomycetes</taxon>
        <taxon>Micromonosporales</taxon>
        <taxon>Micromonosporaceae</taxon>
        <taxon>Plantactinospora</taxon>
    </lineage>
</organism>
<evidence type="ECO:0000313" key="2">
    <source>
        <dbReference type="EMBL" id="MFC6014706.1"/>
    </source>
</evidence>
<dbReference type="Gene3D" id="1.25.10.10">
    <property type="entry name" value="Leucine-rich Repeat Variant"/>
    <property type="match status" value="1"/>
</dbReference>
<dbReference type="SUPFAM" id="SSF48371">
    <property type="entry name" value="ARM repeat"/>
    <property type="match status" value="1"/>
</dbReference>
<accession>A0ABW1JYY4</accession>
<dbReference type="RefSeq" id="WP_377416129.1">
    <property type="nucleotide sequence ID" value="NZ_JBHSPR010000001.1"/>
</dbReference>
<reference evidence="3" key="1">
    <citation type="journal article" date="2019" name="Int. J. Syst. Evol. Microbiol.">
        <title>The Global Catalogue of Microorganisms (GCM) 10K type strain sequencing project: providing services to taxonomists for standard genome sequencing and annotation.</title>
        <authorList>
            <consortium name="The Broad Institute Genomics Platform"/>
            <consortium name="The Broad Institute Genome Sequencing Center for Infectious Disease"/>
            <person name="Wu L."/>
            <person name="Ma J."/>
        </authorList>
    </citation>
    <scope>NUCLEOTIDE SEQUENCE [LARGE SCALE GENOMIC DNA]</scope>
    <source>
        <strain evidence="3">ZS-35-S2</strain>
    </source>
</reference>
<dbReference type="InterPro" id="IPR016024">
    <property type="entry name" value="ARM-type_fold"/>
</dbReference>
<dbReference type="EMBL" id="JBHSPR010000001">
    <property type="protein sequence ID" value="MFC6014706.1"/>
    <property type="molecule type" value="Genomic_DNA"/>
</dbReference>
<dbReference type="Pfam" id="PF13646">
    <property type="entry name" value="HEAT_2"/>
    <property type="match status" value="1"/>
</dbReference>
<dbReference type="Proteomes" id="UP001596203">
    <property type="component" value="Unassembled WGS sequence"/>
</dbReference>
<comment type="caution">
    <text evidence="2">The sequence shown here is derived from an EMBL/GenBank/DDBJ whole genome shotgun (WGS) entry which is preliminary data.</text>
</comment>
<proteinExistence type="predicted"/>
<evidence type="ECO:0000313" key="3">
    <source>
        <dbReference type="Proteomes" id="UP001596203"/>
    </source>
</evidence>
<sequence length="198" mass="20076">MSVSMERVRAALDPEEPNYPAAAQLGQEAVPHLEELVRGEDEMLASKAAYLASLIDAERARAVVSAAAEHPSPVVRVAAAAAARNLTAPGASEVLLNLVDDEDVGVRRLARSSVPPEPSEALSRRLAEAPEEATDVPSEAPSALPPVGGLMPGEAEPGDAPVQSSGLMPGESPGRSGPGDGLMPGESAGGGPGDDSDH</sequence>
<name>A0ABW1JYY4_9ACTN</name>
<feature type="region of interest" description="Disordered" evidence="1">
    <location>
        <begin position="110"/>
        <end position="198"/>
    </location>
</feature>